<feature type="active site" description="Proton donor" evidence="7">
    <location>
        <position position="541"/>
    </location>
</feature>
<comment type="cofactor">
    <cofactor evidence="1 8">
        <name>FAD</name>
        <dbReference type="ChEBI" id="CHEBI:57692"/>
    </cofactor>
</comment>
<dbReference type="GO" id="GO:0050660">
    <property type="term" value="F:flavin adenine dinucleotide binding"/>
    <property type="evidence" value="ECO:0007669"/>
    <property type="project" value="InterPro"/>
</dbReference>
<protein>
    <recommendedName>
        <fullName evidence="10 11">Glucose-methanol-choline oxidoreductase N-terminal domain-containing protein</fullName>
    </recommendedName>
</protein>
<proteinExistence type="inferred from homology"/>
<dbReference type="InterPro" id="IPR000172">
    <property type="entry name" value="GMC_OxRdtase_N"/>
</dbReference>
<evidence type="ECO:0000313" key="12">
    <source>
        <dbReference type="EMBL" id="EKM52445.1"/>
    </source>
</evidence>
<evidence type="ECO:0000256" key="7">
    <source>
        <dbReference type="PIRSR" id="PIRSR000137-1"/>
    </source>
</evidence>
<dbReference type="GeneID" id="18913141"/>
<dbReference type="PANTHER" id="PTHR11552:SF201">
    <property type="entry name" value="GLUCOSE-METHANOL-CHOLINE OXIDOREDUCTASE N-TERMINAL DOMAIN-CONTAINING PROTEIN"/>
    <property type="match status" value="1"/>
</dbReference>
<dbReference type="InParanoid" id="K5W036"/>
<feature type="binding site" evidence="8">
    <location>
        <position position="242"/>
    </location>
    <ligand>
        <name>FAD</name>
        <dbReference type="ChEBI" id="CHEBI:57692"/>
    </ligand>
</feature>
<feature type="domain" description="Glucose-methanol-choline oxidoreductase N-terminal" evidence="11">
    <location>
        <begin position="282"/>
        <end position="296"/>
    </location>
</feature>
<evidence type="ECO:0000256" key="9">
    <source>
        <dbReference type="RuleBase" id="RU003968"/>
    </source>
</evidence>
<evidence type="ECO:0000256" key="6">
    <source>
        <dbReference type="ARBA" id="ARBA00023002"/>
    </source>
</evidence>
<feature type="binding site" evidence="8">
    <location>
        <begin position="101"/>
        <end position="104"/>
    </location>
    <ligand>
        <name>FAD</name>
        <dbReference type="ChEBI" id="CHEBI:57692"/>
    </ligand>
</feature>
<dbReference type="KEGG" id="pco:PHACADRAFT_211701"/>
<dbReference type="Gene3D" id="3.50.50.60">
    <property type="entry name" value="FAD/NAD(P)-binding domain"/>
    <property type="match status" value="1"/>
</dbReference>
<dbReference type="PIRSF" id="PIRSF000137">
    <property type="entry name" value="Alcohol_oxidase"/>
    <property type="match status" value="1"/>
</dbReference>
<dbReference type="PROSITE" id="PS00624">
    <property type="entry name" value="GMC_OXRED_2"/>
    <property type="match status" value="1"/>
</dbReference>
<evidence type="ECO:0000259" key="11">
    <source>
        <dbReference type="PROSITE" id="PS00624"/>
    </source>
</evidence>
<dbReference type="InterPro" id="IPR012132">
    <property type="entry name" value="GMC_OxRdtase"/>
</dbReference>
<feature type="active site" description="Proton acceptor" evidence="7">
    <location>
        <position position="584"/>
    </location>
</feature>
<dbReference type="Pfam" id="PF05199">
    <property type="entry name" value="GMC_oxred_C"/>
    <property type="match status" value="1"/>
</dbReference>
<accession>K5W036</accession>
<dbReference type="PANTHER" id="PTHR11552">
    <property type="entry name" value="GLUCOSE-METHANOL-CHOLINE GMC OXIDOREDUCTASE"/>
    <property type="match status" value="1"/>
</dbReference>
<name>K5W036_PHACS</name>
<dbReference type="Proteomes" id="UP000008370">
    <property type="component" value="Unassembled WGS sequence"/>
</dbReference>
<dbReference type="PROSITE" id="PS00623">
    <property type="entry name" value="GMC_OXRED_1"/>
    <property type="match status" value="1"/>
</dbReference>
<keyword evidence="5 8" id="KW-0274">FAD</keyword>
<dbReference type="SUPFAM" id="SSF51905">
    <property type="entry name" value="FAD/NAD(P)-binding domain"/>
    <property type="match status" value="1"/>
</dbReference>
<gene>
    <name evidence="12" type="ORF">PHACADRAFT_211701</name>
</gene>
<organism evidence="12 13">
    <name type="scientific">Phanerochaete carnosa (strain HHB-10118-sp)</name>
    <name type="common">White-rot fungus</name>
    <name type="synonym">Peniophora carnosa</name>
    <dbReference type="NCBI Taxonomy" id="650164"/>
    <lineage>
        <taxon>Eukaryota</taxon>
        <taxon>Fungi</taxon>
        <taxon>Dikarya</taxon>
        <taxon>Basidiomycota</taxon>
        <taxon>Agaricomycotina</taxon>
        <taxon>Agaricomycetes</taxon>
        <taxon>Polyporales</taxon>
        <taxon>Phanerochaetaceae</taxon>
        <taxon>Phanerochaete</taxon>
    </lineage>
</organism>
<feature type="binding site" evidence="8">
    <location>
        <begin position="540"/>
        <end position="541"/>
    </location>
    <ligand>
        <name>FAD</name>
        <dbReference type="ChEBI" id="CHEBI:57692"/>
    </ligand>
</feature>
<evidence type="ECO:0000256" key="2">
    <source>
        <dbReference type="ARBA" id="ARBA00010790"/>
    </source>
</evidence>
<keyword evidence="6" id="KW-0560">Oxidoreductase</keyword>
<sequence>MSAQIGDVVDKSFDYVIIGGGTAGITLAARLSEDPSKTVCVLEAGDPNIDDPAILTPASYASHFGKKQYAWDFATTKQKMCTGKIFPWARGRGLGGSSGINYMVWTKPPAEEIDDWERLGNPGWNWKNFQKYIHRAERFVEPAAELREKFKIPLHEGDLGTKGALAISFPRTFSEVETYLMQAAKNAGIPAAPCPYGGNPNGVFWTINSIDQQTATRSYACTAYYMPNRDRPNLTVLPDAHVARVISDKDTNGNLTVTGVEFLHGEKCYVVHVNKEAIVSAGALKSPQILELSGIGSRSVLEKVGVEVKVDLPGVGENLQEHVYGGFSWELKPEYDFLGFNELQHAAGRARHEALYKDLAGAFTMGIVNFSFLPLEAIAGAERAQAICERARAQVNALDAARTPAGLREQHAIQLARFRPGVCPAGPGCEIIGMSGAAGALPTEEGRSYFSWAYGINHALSRGHVHITSDDPMVEPEFDPRYFEHEADLDVLVETAKFARNIAQHAPLKDMVAREIAPGPAVQTDEQLREFVKATYSTTWHTCGTCSMTPRDKGGVIDHELRVHGTNNLRVVDLSIVPLHIATHTQATVYAIAEQASDIIKGTFQP</sequence>
<comment type="similarity">
    <text evidence="2 9">Belongs to the GMC oxidoreductase family.</text>
</comment>
<dbReference type="Gene3D" id="3.30.560.10">
    <property type="entry name" value="Glucose Oxidase, domain 3"/>
    <property type="match status" value="1"/>
</dbReference>
<dbReference type="RefSeq" id="XP_007398790.1">
    <property type="nucleotide sequence ID" value="XM_007398728.1"/>
</dbReference>
<evidence type="ECO:0000256" key="8">
    <source>
        <dbReference type="PIRSR" id="PIRSR000137-2"/>
    </source>
</evidence>
<dbReference type="SUPFAM" id="SSF54373">
    <property type="entry name" value="FAD-linked reductases, C-terminal domain"/>
    <property type="match status" value="1"/>
</dbReference>
<dbReference type="InterPro" id="IPR007867">
    <property type="entry name" value="GMC_OxRtase_C"/>
</dbReference>
<dbReference type="HOGENOM" id="CLU_002865_6_0_1"/>
<evidence type="ECO:0000256" key="3">
    <source>
        <dbReference type="ARBA" id="ARBA00022630"/>
    </source>
</evidence>
<dbReference type="Pfam" id="PF00732">
    <property type="entry name" value="GMC_oxred_N"/>
    <property type="match status" value="1"/>
</dbReference>
<dbReference type="GO" id="GO:0016614">
    <property type="term" value="F:oxidoreductase activity, acting on CH-OH group of donors"/>
    <property type="evidence" value="ECO:0007669"/>
    <property type="project" value="InterPro"/>
</dbReference>
<keyword evidence="4" id="KW-0732">Signal</keyword>
<reference evidence="12 13" key="1">
    <citation type="journal article" date="2012" name="BMC Genomics">
        <title>Comparative genomics of the white-rot fungi, Phanerochaete carnosa and P. chrysosporium, to elucidate the genetic basis of the distinct wood types they colonize.</title>
        <authorList>
            <person name="Suzuki H."/>
            <person name="MacDonald J."/>
            <person name="Syed K."/>
            <person name="Salamov A."/>
            <person name="Hori C."/>
            <person name="Aerts A."/>
            <person name="Henrissat B."/>
            <person name="Wiebenga A."/>
            <person name="vanKuyk P.A."/>
            <person name="Barry K."/>
            <person name="Lindquist E."/>
            <person name="LaButti K."/>
            <person name="Lapidus A."/>
            <person name="Lucas S."/>
            <person name="Coutinho P."/>
            <person name="Gong Y."/>
            <person name="Samejima M."/>
            <person name="Mahadevan R."/>
            <person name="Abou-Zaid M."/>
            <person name="de Vries R.P."/>
            <person name="Igarashi K."/>
            <person name="Yadav J.S."/>
            <person name="Grigoriev I.V."/>
            <person name="Master E.R."/>
        </authorList>
    </citation>
    <scope>NUCLEOTIDE SEQUENCE [LARGE SCALE GENOMIC DNA]</scope>
    <source>
        <strain evidence="12 13">HHB-10118-sp</strain>
    </source>
</reference>
<evidence type="ECO:0000256" key="1">
    <source>
        <dbReference type="ARBA" id="ARBA00001974"/>
    </source>
</evidence>
<keyword evidence="13" id="KW-1185">Reference proteome</keyword>
<evidence type="ECO:0000256" key="4">
    <source>
        <dbReference type="ARBA" id="ARBA00022729"/>
    </source>
</evidence>
<evidence type="ECO:0000256" key="5">
    <source>
        <dbReference type="ARBA" id="ARBA00022827"/>
    </source>
</evidence>
<dbReference type="InterPro" id="IPR036188">
    <property type="entry name" value="FAD/NAD-bd_sf"/>
</dbReference>
<feature type="domain" description="Glucose-methanol-choline oxidoreductase N-terminal" evidence="10">
    <location>
        <begin position="91"/>
        <end position="114"/>
    </location>
</feature>
<dbReference type="EMBL" id="JH930475">
    <property type="protein sequence ID" value="EKM52445.1"/>
    <property type="molecule type" value="Genomic_DNA"/>
</dbReference>
<dbReference type="AlphaFoldDB" id="K5W036"/>
<keyword evidence="3 9" id="KW-0285">Flavoprotein</keyword>
<dbReference type="OrthoDB" id="269227at2759"/>
<evidence type="ECO:0000313" key="13">
    <source>
        <dbReference type="Proteomes" id="UP000008370"/>
    </source>
</evidence>
<evidence type="ECO:0000259" key="10">
    <source>
        <dbReference type="PROSITE" id="PS00623"/>
    </source>
</evidence>